<protein>
    <recommendedName>
        <fullName evidence="4">Hydrogenase</fullName>
    </recommendedName>
</protein>
<evidence type="ECO:0000313" key="2">
    <source>
        <dbReference type="EMBL" id="KUO39338.1"/>
    </source>
</evidence>
<sequence>MFDFIWQPIIVTVAILLCSLATYLLLLSSHRTTKAQPTPEKMKNYACGEEIKPEEAHADSAQFFSAVRRVLSPFYRHIQAAHTGEVNTYLLWIVAGLVVILIIILLTVW</sequence>
<keyword evidence="1" id="KW-0472">Membrane</keyword>
<dbReference type="Proteomes" id="UP000074294">
    <property type="component" value="Unassembled WGS sequence"/>
</dbReference>
<evidence type="ECO:0008006" key="4">
    <source>
        <dbReference type="Google" id="ProtNLM"/>
    </source>
</evidence>
<keyword evidence="1" id="KW-0812">Transmembrane</keyword>
<gene>
    <name evidence="2" type="ORF">APZ16_06715</name>
</gene>
<feature type="transmembrane region" description="Helical" evidence="1">
    <location>
        <begin position="6"/>
        <end position="26"/>
    </location>
</feature>
<reference evidence="2 3" key="1">
    <citation type="journal article" date="2016" name="Nat. Microbiol.">
        <title>Genomic inference of the metabolism of cosmopolitan subsurface Archaea, Hadesarchaea.</title>
        <authorList>
            <person name="Baker B.J."/>
            <person name="Saw J.H."/>
            <person name="Lind A.E."/>
            <person name="Lazar C.S."/>
            <person name="Hinrichs K.-U."/>
            <person name="Teske A.P."/>
            <person name="Ettema T.J."/>
        </authorList>
    </citation>
    <scope>NUCLEOTIDE SEQUENCE [LARGE SCALE GENOMIC DNA]</scope>
</reference>
<name>A0A147JSA5_HADYE</name>
<comment type="caution">
    <text evidence="2">The sequence shown here is derived from an EMBL/GenBank/DDBJ whole genome shotgun (WGS) entry which is preliminary data.</text>
</comment>
<dbReference type="STRING" id="1776334.APZ16_06715"/>
<organism evidence="2 3">
    <name type="scientific">Hadarchaeum yellowstonense</name>
    <dbReference type="NCBI Taxonomy" id="1776334"/>
    <lineage>
        <taxon>Archaea</taxon>
        <taxon>Methanobacteriati</taxon>
        <taxon>Candidatus Hadarchaeota</taxon>
        <taxon>Candidatus Hadarchaeia</taxon>
        <taxon>Candidatus Hadarchaeales</taxon>
        <taxon>Candidatus Hadarchaeaceae</taxon>
        <taxon>Candidatus Hadarchaeum</taxon>
    </lineage>
</organism>
<evidence type="ECO:0000256" key="1">
    <source>
        <dbReference type="SAM" id="Phobius"/>
    </source>
</evidence>
<dbReference type="AlphaFoldDB" id="A0A147JSA5"/>
<accession>A0A147JSA5</accession>
<proteinExistence type="predicted"/>
<dbReference type="EMBL" id="LQMQ01000066">
    <property type="protein sequence ID" value="KUO39338.1"/>
    <property type="molecule type" value="Genomic_DNA"/>
</dbReference>
<evidence type="ECO:0000313" key="3">
    <source>
        <dbReference type="Proteomes" id="UP000074294"/>
    </source>
</evidence>
<keyword evidence="1" id="KW-1133">Transmembrane helix</keyword>
<feature type="transmembrane region" description="Helical" evidence="1">
    <location>
        <begin position="89"/>
        <end position="108"/>
    </location>
</feature>